<dbReference type="Proteomes" id="UP000799438">
    <property type="component" value="Unassembled WGS sequence"/>
</dbReference>
<keyword evidence="1" id="KW-0812">Transmembrane</keyword>
<dbReference type="EMBL" id="ML995527">
    <property type="protein sequence ID" value="KAF2136264.1"/>
    <property type="molecule type" value="Genomic_DNA"/>
</dbReference>
<keyword evidence="1" id="KW-0472">Membrane</keyword>
<gene>
    <name evidence="3" type="ORF">K452DRAFT_138304</name>
    <name evidence="2" type="ORF">K452DRAFT_139066</name>
</gene>
<keyword evidence="1" id="KW-1133">Transmembrane helix</keyword>
<evidence type="ECO:0000313" key="4">
    <source>
        <dbReference type="Proteomes" id="UP000799438"/>
    </source>
</evidence>
<evidence type="ECO:0000256" key="1">
    <source>
        <dbReference type="SAM" id="Phobius"/>
    </source>
</evidence>
<organism evidence="2 4">
    <name type="scientific">Aplosporella prunicola CBS 121167</name>
    <dbReference type="NCBI Taxonomy" id="1176127"/>
    <lineage>
        <taxon>Eukaryota</taxon>
        <taxon>Fungi</taxon>
        <taxon>Dikarya</taxon>
        <taxon>Ascomycota</taxon>
        <taxon>Pezizomycotina</taxon>
        <taxon>Dothideomycetes</taxon>
        <taxon>Dothideomycetes incertae sedis</taxon>
        <taxon>Botryosphaeriales</taxon>
        <taxon>Aplosporellaceae</taxon>
        <taxon>Aplosporella</taxon>
    </lineage>
</organism>
<reference evidence="2" key="1">
    <citation type="journal article" date="2020" name="Stud. Mycol.">
        <title>101 Dothideomycetes genomes: a test case for predicting lifestyles and emergence of pathogens.</title>
        <authorList>
            <person name="Haridas S."/>
            <person name="Albert R."/>
            <person name="Binder M."/>
            <person name="Bloem J."/>
            <person name="Labutti K."/>
            <person name="Salamov A."/>
            <person name="Andreopoulos B."/>
            <person name="Baker S."/>
            <person name="Barry K."/>
            <person name="Bills G."/>
            <person name="Bluhm B."/>
            <person name="Cannon C."/>
            <person name="Castanera R."/>
            <person name="Culley D."/>
            <person name="Daum C."/>
            <person name="Ezra D."/>
            <person name="Gonzalez J."/>
            <person name="Henrissat B."/>
            <person name="Kuo A."/>
            <person name="Liang C."/>
            <person name="Lipzen A."/>
            <person name="Lutzoni F."/>
            <person name="Magnuson J."/>
            <person name="Mondo S."/>
            <person name="Nolan M."/>
            <person name="Ohm R."/>
            <person name="Pangilinan J."/>
            <person name="Park H.-J."/>
            <person name="Ramirez L."/>
            <person name="Alfaro M."/>
            <person name="Sun H."/>
            <person name="Tritt A."/>
            <person name="Yoshinaga Y."/>
            <person name="Zwiers L.-H."/>
            <person name="Turgeon B."/>
            <person name="Goodwin S."/>
            <person name="Spatafora J."/>
            <person name="Crous P."/>
            <person name="Grigoriev I."/>
        </authorList>
    </citation>
    <scope>NUCLEOTIDE SEQUENCE</scope>
    <source>
        <strain evidence="2">CBS 121167</strain>
    </source>
</reference>
<evidence type="ECO:0000313" key="2">
    <source>
        <dbReference type="EMBL" id="KAF2136264.1"/>
    </source>
</evidence>
<name>A0A6A6AZ37_9PEZI</name>
<proteinExistence type="predicted"/>
<protein>
    <submittedName>
        <fullName evidence="2">Uncharacterized protein</fullName>
    </submittedName>
</protein>
<feature type="transmembrane region" description="Helical" evidence="1">
    <location>
        <begin position="62"/>
        <end position="81"/>
    </location>
</feature>
<dbReference type="EMBL" id="ML995524">
    <property type="protein sequence ID" value="KAF2136354.1"/>
    <property type="molecule type" value="Genomic_DNA"/>
</dbReference>
<keyword evidence="4" id="KW-1185">Reference proteome</keyword>
<dbReference type="AlphaFoldDB" id="A0A6A6AZ37"/>
<dbReference type="GeneID" id="54292861"/>
<sequence>MGLPWKAAAWSSGGFRGRVKRKHAFRPRKQNHHLCAAPGPLIGGRIAATVTARKSFPAMHAALGPACLITTFCLVTASLNFRHRTCLFLRGARILIHGVSRISHLNFTQRFK</sequence>
<evidence type="ECO:0000313" key="3">
    <source>
        <dbReference type="EMBL" id="KAF2136354.1"/>
    </source>
</evidence>
<dbReference type="RefSeq" id="XP_033392072.1">
    <property type="nucleotide sequence ID" value="XM_033535367.1"/>
</dbReference>
<accession>A0A6A6AZ37</accession>